<dbReference type="Gene3D" id="3.30.1380.10">
    <property type="match status" value="1"/>
</dbReference>
<evidence type="ECO:0000256" key="1">
    <source>
        <dbReference type="SAM" id="SignalP"/>
    </source>
</evidence>
<dbReference type="OrthoDB" id="5496837at2"/>
<organism evidence="3 4">
    <name type="scientific">Brunnivagina elsteri CCALA 953</name>
    <dbReference type="NCBI Taxonomy" id="987040"/>
    <lineage>
        <taxon>Bacteria</taxon>
        <taxon>Bacillati</taxon>
        <taxon>Cyanobacteriota</taxon>
        <taxon>Cyanophyceae</taxon>
        <taxon>Nostocales</taxon>
        <taxon>Calotrichaceae</taxon>
        <taxon>Brunnivagina</taxon>
    </lineage>
</organism>
<keyword evidence="4" id="KW-1185">Reference proteome</keyword>
<dbReference type="InterPro" id="IPR003709">
    <property type="entry name" value="VanY-like_core_dom"/>
</dbReference>
<feature type="chain" id="PRO_5013262990" evidence="1">
    <location>
        <begin position="24"/>
        <end position="288"/>
    </location>
</feature>
<comment type="caution">
    <text evidence="3">The sequence shown here is derived from an EMBL/GenBank/DDBJ whole genome shotgun (WGS) entry which is preliminary data.</text>
</comment>
<keyword evidence="1" id="KW-0732">Signal</keyword>
<dbReference type="GO" id="GO:0006508">
    <property type="term" value="P:proteolysis"/>
    <property type="evidence" value="ECO:0007669"/>
    <property type="project" value="InterPro"/>
</dbReference>
<dbReference type="AlphaFoldDB" id="A0A2A2TG59"/>
<feature type="signal peptide" evidence="1">
    <location>
        <begin position="1"/>
        <end position="23"/>
    </location>
</feature>
<dbReference type="SUPFAM" id="SSF55166">
    <property type="entry name" value="Hedgehog/DD-peptidase"/>
    <property type="match status" value="1"/>
</dbReference>
<sequence length="288" mass="32254">MNRIIRRMIVMCACIFISAGIVASSSNAQHIANFDSVTPTEDCLINQTMNKPCISKPVITNPQVSPNTIPTYNPNLPEKERFISAITSKLPVIPIQGTFEYILLRQYGAVFINKNPLIKLPPKVLFPNSQETKQYQTTLTMGKVNTGNNCYLQKAAADALNKSRTQSNISLKSGNGGGDCTRTFETNLRFWRKYANNNTLEQVRQGKETRILSVVAPPGTSQHLWGLAADLRVSNSKQRQVLNQNGWFQTVEGDVPHWTYLGVSEENLNQLGFREKIVGNIPYWLIPL</sequence>
<reference evidence="3 4" key="1">
    <citation type="submission" date="2017-08" db="EMBL/GenBank/DDBJ databases">
        <title>Draft genome sequence of filamentous cyanobacterium Calothrix elsteri CCALA 953.</title>
        <authorList>
            <person name="Gagunashvili A.N."/>
            <person name="Elster J."/>
            <person name="Andresson O.S."/>
        </authorList>
    </citation>
    <scope>NUCLEOTIDE SEQUENCE [LARGE SCALE GENOMIC DNA]</scope>
    <source>
        <strain evidence="3 4">CCALA 953</strain>
    </source>
</reference>
<gene>
    <name evidence="3" type="ORF">CK510_19485</name>
</gene>
<protein>
    <submittedName>
        <fullName evidence="3">Peptidase M15</fullName>
    </submittedName>
</protein>
<dbReference type="Pfam" id="PF02557">
    <property type="entry name" value="VanY"/>
    <property type="match status" value="1"/>
</dbReference>
<evidence type="ECO:0000313" key="4">
    <source>
        <dbReference type="Proteomes" id="UP000218238"/>
    </source>
</evidence>
<dbReference type="InterPro" id="IPR009045">
    <property type="entry name" value="Zn_M74/Hedgehog-like"/>
</dbReference>
<dbReference type="GO" id="GO:0008233">
    <property type="term" value="F:peptidase activity"/>
    <property type="evidence" value="ECO:0007669"/>
    <property type="project" value="InterPro"/>
</dbReference>
<evidence type="ECO:0000313" key="3">
    <source>
        <dbReference type="EMBL" id="PAX52409.1"/>
    </source>
</evidence>
<accession>A0A2A2TG59</accession>
<dbReference type="EMBL" id="NTFS01000242">
    <property type="protein sequence ID" value="PAX52409.1"/>
    <property type="molecule type" value="Genomic_DNA"/>
</dbReference>
<evidence type="ECO:0000259" key="2">
    <source>
        <dbReference type="Pfam" id="PF02557"/>
    </source>
</evidence>
<proteinExistence type="predicted"/>
<feature type="domain" description="D-alanyl-D-alanine carboxypeptidase-like core" evidence="2">
    <location>
        <begin position="182"/>
        <end position="244"/>
    </location>
</feature>
<dbReference type="RefSeq" id="WP_095723282.1">
    <property type="nucleotide sequence ID" value="NZ_NTFS01000242.1"/>
</dbReference>
<name>A0A2A2TG59_9CYAN</name>
<dbReference type="Proteomes" id="UP000218238">
    <property type="component" value="Unassembled WGS sequence"/>
</dbReference>